<dbReference type="InterPro" id="IPR001307">
    <property type="entry name" value="Thiosulphate_STrfase_CS"/>
</dbReference>
<dbReference type="GO" id="GO:0004792">
    <property type="term" value="F:thiosulfate-cyanide sulfurtransferase activity"/>
    <property type="evidence" value="ECO:0007669"/>
    <property type="project" value="InterPro"/>
</dbReference>
<feature type="domain" description="Rhodanese" evidence="2">
    <location>
        <begin position="1"/>
        <end position="58"/>
    </location>
</feature>
<evidence type="ECO:0000313" key="3">
    <source>
        <dbReference type="EMBL" id="EQD28311.1"/>
    </source>
</evidence>
<accession>T0XZM4</accession>
<gene>
    <name evidence="3" type="ORF">B1A_21221</name>
</gene>
<organism evidence="3">
    <name type="scientific">mine drainage metagenome</name>
    <dbReference type="NCBI Taxonomy" id="410659"/>
    <lineage>
        <taxon>unclassified sequences</taxon>
        <taxon>metagenomes</taxon>
        <taxon>ecological metagenomes</taxon>
    </lineage>
</organism>
<evidence type="ECO:0000256" key="1">
    <source>
        <dbReference type="ARBA" id="ARBA00022737"/>
    </source>
</evidence>
<feature type="non-terminal residue" evidence="3">
    <location>
        <position position="1"/>
    </location>
</feature>
<sequence length="216" mass="23445">RLGELGVGDDSTLVLVGDPVQFATYAYWVLVLSGLATRATVLDGGHATWAQRGYPLTTQVPATPTPTRTMTPATPVTPARLLRIGREEVREGLGRAGRVVLDLRSREEYVGVRVAPLSAPFDHGAVRAGHIPGARHLPLEQLLTPDGLFRSRRELAAAVAAVGVSRDVEAVTSCRLGHRSTLGWFVLTRLLDHPRARVYDGSWTEWGSLVGFPIER</sequence>
<reference evidence="3" key="1">
    <citation type="submission" date="2013-08" db="EMBL/GenBank/DDBJ databases">
        <authorList>
            <person name="Mendez C."/>
            <person name="Richter M."/>
            <person name="Ferrer M."/>
            <person name="Sanchez J."/>
        </authorList>
    </citation>
    <scope>NUCLEOTIDE SEQUENCE</scope>
</reference>
<dbReference type="Gene3D" id="3.40.250.10">
    <property type="entry name" value="Rhodanese-like domain"/>
    <property type="match status" value="2"/>
</dbReference>
<dbReference type="PANTHER" id="PTHR43855:SF1">
    <property type="entry name" value="THIOSULFATE SULFURTRANSFERASE"/>
    <property type="match status" value="1"/>
</dbReference>
<dbReference type="SMART" id="SM00450">
    <property type="entry name" value="RHOD"/>
    <property type="match status" value="1"/>
</dbReference>
<keyword evidence="1" id="KW-0677">Repeat</keyword>
<dbReference type="PANTHER" id="PTHR43855">
    <property type="entry name" value="THIOSULFATE SULFURTRANSFERASE"/>
    <property type="match status" value="1"/>
</dbReference>
<feature type="domain" description="Rhodanese" evidence="2">
    <location>
        <begin position="94"/>
        <end position="215"/>
    </location>
</feature>
<comment type="caution">
    <text evidence="3">The sequence shown here is derived from an EMBL/GenBank/DDBJ whole genome shotgun (WGS) entry which is preliminary data.</text>
</comment>
<dbReference type="SUPFAM" id="SSF52821">
    <property type="entry name" value="Rhodanese/Cell cycle control phosphatase"/>
    <property type="match status" value="2"/>
</dbReference>
<dbReference type="EMBL" id="AUZX01015686">
    <property type="protein sequence ID" value="EQD28311.1"/>
    <property type="molecule type" value="Genomic_DNA"/>
</dbReference>
<evidence type="ECO:0000259" key="2">
    <source>
        <dbReference type="PROSITE" id="PS50206"/>
    </source>
</evidence>
<reference evidence="3" key="2">
    <citation type="journal article" date="2014" name="ISME J.">
        <title>Microbial stratification in low pH oxic and suboxic macroscopic growths along an acid mine drainage.</title>
        <authorList>
            <person name="Mendez-Garcia C."/>
            <person name="Mesa V."/>
            <person name="Sprenger R.R."/>
            <person name="Richter M."/>
            <person name="Diez M.S."/>
            <person name="Solano J."/>
            <person name="Bargiela R."/>
            <person name="Golyshina O.V."/>
            <person name="Manteca A."/>
            <person name="Ramos J.L."/>
            <person name="Gallego J.R."/>
            <person name="Llorente I."/>
            <person name="Martins Dos Santos V.A."/>
            <person name="Jensen O.N."/>
            <person name="Pelaez A.I."/>
            <person name="Sanchez J."/>
            <person name="Ferrer M."/>
        </authorList>
    </citation>
    <scope>NUCLEOTIDE SEQUENCE</scope>
</reference>
<name>T0XZM4_9ZZZZ</name>
<dbReference type="InterPro" id="IPR051126">
    <property type="entry name" value="Thiosulfate_sulfurtransferase"/>
</dbReference>
<dbReference type="AlphaFoldDB" id="T0XZM4"/>
<dbReference type="PROSITE" id="PS00683">
    <property type="entry name" value="RHODANESE_2"/>
    <property type="match status" value="1"/>
</dbReference>
<dbReference type="InterPro" id="IPR001763">
    <property type="entry name" value="Rhodanese-like_dom"/>
</dbReference>
<keyword evidence="3" id="KW-0808">Transferase</keyword>
<dbReference type="CDD" id="cd01449">
    <property type="entry name" value="TST_Repeat_2"/>
    <property type="match status" value="1"/>
</dbReference>
<proteinExistence type="predicted"/>
<dbReference type="Pfam" id="PF00581">
    <property type="entry name" value="Rhodanese"/>
    <property type="match status" value="1"/>
</dbReference>
<protein>
    <submittedName>
        <fullName evidence="3">Thiosulfate sulfurtransferase</fullName>
    </submittedName>
</protein>
<dbReference type="InterPro" id="IPR036873">
    <property type="entry name" value="Rhodanese-like_dom_sf"/>
</dbReference>
<dbReference type="PROSITE" id="PS50206">
    <property type="entry name" value="RHODANESE_3"/>
    <property type="match status" value="2"/>
</dbReference>